<dbReference type="InterPro" id="IPR029052">
    <property type="entry name" value="Metallo-depent_PP-like"/>
</dbReference>
<dbReference type="InterPro" id="IPR004843">
    <property type="entry name" value="Calcineurin-like_PHP"/>
</dbReference>
<evidence type="ECO:0000259" key="1">
    <source>
        <dbReference type="PROSITE" id="PS00125"/>
    </source>
</evidence>
<dbReference type="PANTHER" id="PTHR42850">
    <property type="entry name" value="METALLOPHOSPHOESTERASE"/>
    <property type="match status" value="1"/>
</dbReference>
<dbReference type="Gene3D" id="3.60.21.10">
    <property type="match status" value="1"/>
</dbReference>
<proteinExistence type="predicted"/>
<comment type="caution">
    <text evidence="2">The sequence shown here is derived from an EMBL/GenBank/DDBJ whole genome shotgun (WGS) entry which is preliminary data.</text>
</comment>
<sequence>MVSNVQRTRFQPHLILPENKVGRDFIVSDLHGHRAQLDQALQDVDFSEAHDRLISVGDLIDRGPDSAGCLSLLEEPWFWAVRGNHEQMLIETVNQQTDALWSRWLLNGGSWVLNHPDVAQQDWADTLQYLPLTITLPCQDYTVGICHAEYTGEHWGERYDAEDEAIIEWLWGRTRLKRNNRQPVKGVDWVFSGHTIVDKPQQLGNSVFIERGAYLDNPITLIDLQQWLVEN</sequence>
<dbReference type="AlphaFoldDB" id="A4BDW3"/>
<dbReference type="SUPFAM" id="SSF56300">
    <property type="entry name" value="Metallo-dependent phosphatases"/>
    <property type="match status" value="1"/>
</dbReference>
<dbReference type="Pfam" id="PF00149">
    <property type="entry name" value="Metallophos"/>
    <property type="match status" value="1"/>
</dbReference>
<dbReference type="EMBL" id="AAOE01000008">
    <property type="protein sequence ID" value="EAR09722.1"/>
    <property type="molecule type" value="Genomic_DNA"/>
</dbReference>
<dbReference type="HOGENOM" id="CLU_023125_1_1_6"/>
<reference evidence="2 3" key="1">
    <citation type="submission" date="2006-02" db="EMBL/GenBank/DDBJ databases">
        <authorList>
            <person name="Pinhassi J."/>
            <person name="Pedros-Alio C."/>
            <person name="Ferriera S."/>
            <person name="Johnson J."/>
            <person name="Kravitz S."/>
            <person name="Halpern A."/>
            <person name="Remington K."/>
            <person name="Beeson K."/>
            <person name="Tran B."/>
            <person name="Rogers Y.-H."/>
            <person name="Friedman R."/>
            <person name="Venter J.C."/>
        </authorList>
    </citation>
    <scope>NUCLEOTIDE SEQUENCE [LARGE SCALE GENOMIC DNA]</scope>
    <source>
        <strain evidence="2 3">MED297</strain>
    </source>
</reference>
<organism evidence="2 3">
    <name type="scientific">Reinekea blandensis MED297</name>
    <dbReference type="NCBI Taxonomy" id="314283"/>
    <lineage>
        <taxon>Bacteria</taxon>
        <taxon>Pseudomonadati</taxon>
        <taxon>Pseudomonadota</taxon>
        <taxon>Gammaproteobacteria</taxon>
        <taxon>Oceanospirillales</taxon>
        <taxon>Saccharospirillaceae</taxon>
        <taxon>Reinekea</taxon>
    </lineage>
</organism>
<accession>A4BDW3</accession>
<gene>
    <name evidence="2" type="ORF">MED297_16224</name>
</gene>
<dbReference type="GO" id="GO:0008803">
    <property type="term" value="F:bis(5'-nucleosyl)-tetraphosphatase (symmetrical) activity"/>
    <property type="evidence" value="ECO:0007669"/>
    <property type="project" value="TreeGrafter"/>
</dbReference>
<dbReference type="PROSITE" id="PS00125">
    <property type="entry name" value="SER_THR_PHOSPHATASE"/>
    <property type="match status" value="1"/>
</dbReference>
<dbReference type="GO" id="GO:0016791">
    <property type="term" value="F:phosphatase activity"/>
    <property type="evidence" value="ECO:0007669"/>
    <property type="project" value="TreeGrafter"/>
</dbReference>
<feature type="domain" description="Serine/threonine specific protein phosphatases" evidence="1">
    <location>
        <begin position="81"/>
        <end position="86"/>
    </location>
</feature>
<dbReference type="GO" id="GO:0005737">
    <property type="term" value="C:cytoplasm"/>
    <property type="evidence" value="ECO:0007669"/>
    <property type="project" value="TreeGrafter"/>
</dbReference>
<evidence type="ECO:0000313" key="2">
    <source>
        <dbReference type="EMBL" id="EAR09722.1"/>
    </source>
</evidence>
<dbReference type="PANTHER" id="PTHR42850:SF4">
    <property type="entry name" value="ZINC-DEPENDENT ENDOPOLYPHOSPHATASE"/>
    <property type="match status" value="1"/>
</dbReference>
<dbReference type="InterPro" id="IPR050126">
    <property type="entry name" value="Ap4A_hydrolase"/>
</dbReference>
<keyword evidence="3" id="KW-1185">Reference proteome</keyword>
<dbReference type="Proteomes" id="UP000005953">
    <property type="component" value="Unassembled WGS sequence"/>
</dbReference>
<dbReference type="GO" id="GO:0110154">
    <property type="term" value="P:RNA decapping"/>
    <property type="evidence" value="ECO:0007669"/>
    <property type="project" value="TreeGrafter"/>
</dbReference>
<protein>
    <submittedName>
        <fullName evidence="2">Serine/threonine protein phosphatase 1</fullName>
    </submittedName>
</protein>
<dbReference type="InterPro" id="IPR006186">
    <property type="entry name" value="Ser/Thr-sp_prot-phosphatase"/>
</dbReference>
<evidence type="ECO:0000313" key="3">
    <source>
        <dbReference type="Proteomes" id="UP000005953"/>
    </source>
</evidence>
<dbReference type="STRING" id="314283.MED297_16224"/>
<name>A4BDW3_9GAMM</name>